<keyword evidence="4" id="KW-0804">Transcription</keyword>
<feature type="non-terminal residue" evidence="8">
    <location>
        <position position="98"/>
    </location>
</feature>
<keyword evidence="5" id="KW-0539">Nucleus</keyword>
<dbReference type="GO" id="GO:0005634">
    <property type="term" value="C:nucleus"/>
    <property type="evidence" value="ECO:0007669"/>
    <property type="project" value="UniProtKB-SubCell"/>
</dbReference>
<evidence type="ECO:0000256" key="2">
    <source>
        <dbReference type="ARBA" id="ARBA00023015"/>
    </source>
</evidence>
<keyword evidence="3 8" id="KW-0238">DNA-binding</keyword>
<protein>
    <submittedName>
        <fullName evidence="8">DNA-binding pseudobarrel domain-containing protein</fullName>
    </submittedName>
</protein>
<keyword evidence="2" id="KW-0805">Transcription regulation</keyword>
<comment type="subcellular location">
    <subcellularLocation>
        <location evidence="1">Nucleus</location>
    </subcellularLocation>
</comment>
<evidence type="ECO:0000256" key="6">
    <source>
        <dbReference type="SAM" id="MobiDB-lite"/>
    </source>
</evidence>
<dbReference type="InterPro" id="IPR003340">
    <property type="entry name" value="B3_DNA-bd"/>
</dbReference>
<reference evidence="8" key="1">
    <citation type="journal article" date="2019" name="Sci. Rep.">
        <title>Draft genome of Tanacetum cinerariifolium, the natural source of mosquito coil.</title>
        <authorList>
            <person name="Yamashiro T."/>
            <person name="Shiraishi A."/>
            <person name="Satake H."/>
            <person name="Nakayama K."/>
        </authorList>
    </citation>
    <scope>NUCLEOTIDE SEQUENCE</scope>
</reference>
<organism evidence="8">
    <name type="scientific">Tanacetum cinerariifolium</name>
    <name type="common">Dalmatian daisy</name>
    <name type="synonym">Chrysanthemum cinerariifolium</name>
    <dbReference type="NCBI Taxonomy" id="118510"/>
    <lineage>
        <taxon>Eukaryota</taxon>
        <taxon>Viridiplantae</taxon>
        <taxon>Streptophyta</taxon>
        <taxon>Embryophyta</taxon>
        <taxon>Tracheophyta</taxon>
        <taxon>Spermatophyta</taxon>
        <taxon>Magnoliopsida</taxon>
        <taxon>eudicotyledons</taxon>
        <taxon>Gunneridae</taxon>
        <taxon>Pentapetalae</taxon>
        <taxon>asterids</taxon>
        <taxon>campanulids</taxon>
        <taxon>Asterales</taxon>
        <taxon>Asteraceae</taxon>
        <taxon>Asteroideae</taxon>
        <taxon>Anthemideae</taxon>
        <taxon>Anthemidinae</taxon>
        <taxon>Tanacetum</taxon>
    </lineage>
</organism>
<proteinExistence type="predicted"/>
<dbReference type="PROSITE" id="PS50863">
    <property type="entry name" value="B3"/>
    <property type="match status" value="1"/>
</dbReference>
<comment type="caution">
    <text evidence="8">The sequence shown here is derived from an EMBL/GenBank/DDBJ whole genome shotgun (WGS) entry which is preliminary data.</text>
</comment>
<dbReference type="EMBL" id="BKCJ010413644">
    <property type="protein sequence ID" value="GFA37758.1"/>
    <property type="molecule type" value="Genomic_DNA"/>
</dbReference>
<evidence type="ECO:0000259" key="7">
    <source>
        <dbReference type="PROSITE" id="PS50863"/>
    </source>
</evidence>
<dbReference type="GO" id="GO:0003677">
    <property type="term" value="F:DNA binding"/>
    <property type="evidence" value="ECO:0007669"/>
    <property type="project" value="UniProtKB-KW"/>
</dbReference>
<evidence type="ECO:0000256" key="1">
    <source>
        <dbReference type="ARBA" id="ARBA00004123"/>
    </source>
</evidence>
<dbReference type="InterPro" id="IPR015300">
    <property type="entry name" value="DNA-bd_pseudobarrel_sf"/>
</dbReference>
<gene>
    <name evidence="8" type="ORF">Tci_609730</name>
</gene>
<evidence type="ECO:0000256" key="4">
    <source>
        <dbReference type="ARBA" id="ARBA00023163"/>
    </source>
</evidence>
<feature type="region of interest" description="Disordered" evidence="6">
    <location>
        <begin position="36"/>
        <end position="60"/>
    </location>
</feature>
<evidence type="ECO:0000256" key="3">
    <source>
        <dbReference type="ARBA" id="ARBA00023125"/>
    </source>
</evidence>
<dbReference type="Gene3D" id="2.40.330.10">
    <property type="entry name" value="DNA-binding pseudobarrel domain"/>
    <property type="match status" value="1"/>
</dbReference>
<dbReference type="AlphaFoldDB" id="A0A699JHV6"/>
<evidence type="ECO:0000313" key="8">
    <source>
        <dbReference type="EMBL" id="GFA37758.1"/>
    </source>
</evidence>
<name>A0A699JHV6_TANCI</name>
<accession>A0A699JHV6</accession>
<feature type="domain" description="TF-B3" evidence="7">
    <location>
        <begin position="1"/>
        <end position="37"/>
    </location>
</feature>
<sequence length="98" mass="11020">MGWPAFKRSNNISEGDECVFKYITSEDKMCLAKVTKEKTPPTEVDDNDLNVDDGKDAVVDDNNHEDEYVELVDDGMDVDADDNKDEDKDAEFVVTITP</sequence>
<evidence type="ECO:0000256" key="5">
    <source>
        <dbReference type="ARBA" id="ARBA00023242"/>
    </source>
</evidence>